<comment type="caution">
    <text evidence="1">The sequence shown here is derived from an EMBL/GenBank/DDBJ whole genome shotgun (WGS) entry which is preliminary data.</text>
</comment>
<organism evidence="1 2">
    <name type="scientific">Sutcliffiella horikoshii</name>
    <dbReference type="NCBI Taxonomy" id="79883"/>
    <lineage>
        <taxon>Bacteria</taxon>
        <taxon>Bacillati</taxon>
        <taxon>Bacillota</taxon>
        <taxon>Bacilli</taxon>
        <taxon>Bacillales</taxon>
        <taxon>Bacillaceae</taxon>
        <taxon>Sutcliffiella</taxon>
    </lineage>
</organism>
<evidence type="ECO:0000313" key="1">
    <source>
        <dbReference type="EMBL" id="TYS55898.1"/>
    </source>
</evidence>
<gene>
    <name evidence="1" type="ORF">FZC74_17725</name>
</gene>
<dbReference type="RefSeq" id="WP_148966834.1">
    <property type="nucleotide sequence ID" value="NZ_VTEU01000009.1"/>
</dbReference>
<dbReference type="EMBL" id="VTEU01000009">
    <property type="protein sequence ID" value="TYS55898.1"/>
    <property type="molecule type" value="Genomic_DNA"/>
</dbReference>
<proteinExistence type="predicted"/>
<dbReference type="AlphaFoldDB" id="A0AA94WNK5"/>
<protein>
    <submittedName>
        <fullName evidence="1">Uncharacterized protein</fullName>
    </submittedName>
</protein>
<sequence length="164" mass="19303">MSYFTYKLFLAQSNENLSLLAEEKIQEQWNKNVAEYRSSYKGLANRMSNDVYQHFSGWGFHDYHLLSFKLEHESLRKMNLKLTLSNDEGLSKKILLFNDVSFIEYHHENYDNEKSMMNRDIDICLYEEFLSVDSVTLSFEVMFSSGASIALKFPNHAVTIIEER</sequence>
<evidence type="ECO:0000313" key="2">
    <source>
        <dbReference type="Proteomes" id="UP000323393"/>
    </source>
</evidence>
<dbReference type="Proteomes" id="UP000323393">
    <property type="component" value="Unassembled WGS sequence"/>
</dbReference>
<reference evidence="1 2" key="1">
    <citation type="submission" date="2019-08" db="EMBL/GenBank/DDBJ databases">
        <title>Bacillus genomes from the desert of Cuatro Cienegas, Coahuila.</title>
        <authorList>
            <person name="Olmedo-Alvarez G."/>
        </authorList>
    </citation>
    <scope>NUCLEOTIDE SEQUENCE [LARGE SCALE GENOMIC DNA]</scope>
    <source>
        <strain evidence="1 2">CH88_3T</strain>
    </source>
</reference>
<name>A0AA94WNK5_9BACI</name>
<accession>A0AA94WNK5</accession>